<organism evidence="1 2">
    <name type="scientific">Flammeovirga yaeyamensis</name>
    <dbReference type="NCBI Taxonomy" id="367791"/>
    <lineage>
        <taxon>Bacteria</taxon>
        <taxon>Pseudomonadati</taxon>
        <taxon>Bacteroidota</taxon>
        <taxon>Cytophagia</taxon>
        <taxon>Cytophagales</taxon>
        <taxon>Flammeovirgaceae</taxon>
        <taxon>Flammeovirga</taxon>
    </lineage>
</organism>
<evidence type="ECO:0000313" key="2">
    <source>
        <dbReference type="Proteomes" id="UP000678679"/>
    </source>
</evidence>
<dbReference type="AlphaFoldDB" id="A0AAX1N751"/>
<name>A0AAX1N751_9BACT</name>
<dbReference type="Proteomes" id="UP000678679">
    <property type="component" value="Chromosome 1"/>
</dbReference>
<proteinExistence type="predicted"/>
<gene>
    <name evidence="1" type="ORF">KMW28_07390</name>
</gene>
<keyword evidence="2" id="KW-1185">Reference proteome</keyword>
<reference evidence="1 2" key="1">
    <citation type="submission" date="2021-05" db="EMBL/GenBank/DDBJ databases">
        <title>Comparative genomic studies on the polysaccharide-degrading batcterial strains of the Flammeovirga genus.</title>
        <authorList>
            <person name="Zewei F."/>
            <person name="Zheng Z."/>
            <person name="Yu L."/>
            <person name="Ruyue G."/>
            <person name="Yanhong M."/>
            <person name="Yuanyuan C."/>
            <person name="Jingyan G."/>
            <person name="Wenjun H."/>
        </authorList>
    </citation>
    <scope>NUCLEOTIDE SEQUENCE [LARGE SCALE GENOMIC DNA]</scope>
    <source>
        <strain evidence="1 2">NBRC:100898</strain>
    </source>
</reference>
<dbReference type="Pfam" id="PF08811">
    <property type="entry name" value="DUF1800"/>
    <property type="match status" value="1"/>
</dbReference>
<accession>A0AAX1N751</accession>
<dbReference type="InterPro" id="IPR014917">
    <property type="entry name" value="DUF1800"/>
</dbReference>
<protein>
    <submittedName>
        <fullName evidence="1">DUF1800 family protein</fullName>
    </submittedName>
</protein>
<dbReference type="RefSeq" id="WP_169663955.1">
    <property type="nucleotide sequence ID" value="NZ_CP076132.1"/>
</dbReference>
<evidence type="ECO:0000313" key="1">
    <source>
        <dbReference type="EMBL" id="QWG03399.1"/>
    </source>
</evidence>
<dbReference type="EMBL" id="CP076132">
    <property type="protein sequence ID" value="QWG03399.1"/>
    <property type="molecule type" value="Genomic_DNA"/>
</dbReference>
<sequence>MRKDYRKLLHLYSRAGFGMNKKEADEVINNKDWVTPLTAIKNPELLEFDLPEFSSNYMQMSADEKMDMRKEMRKLSRDINIHWIDQMSTGNDPLIEKMTLFWHGHFACRIVNPYDAVQYTNVLRSNSLGSFKTLVTEVAKSAAMIKYLHLRQNKKKSPNEDFARELCELFTLGRDQEYTENDVKEIARAFTGWSNKKDGTYRFNERQHDKGEKTIFGKTGNFDGDDVIEMILEKKQCARFICQKIYKEFVHPDINEKHLEEITSVFYNNNYDISILMHHIFTSKWFYSNDVIGAKIKSPIELIVGLKRTFDLQPKSERVWLILQRNLGQELYFPPNVAGWPGDTTWIDSSRLAMRLRLPSILLNNGIIPIAFKEDYDVNPNENKRKMKKLGKFQGDIKWSKVEGLHQEEEKKCTLADIMIRGELSDDAQNYLDQHQLSSFKDRMIQLLSLPEYQLC</sequence>
<dbReference type="KEGG" id="fya:KMW28_07390"/>